<gene>
    <name evidence="3" type="primary">pabA</name>
    <name evidence="3" type="ordered locus">HMU05460</name>
</gene>
<evidence type="ECO:0000313" key="3">
    <source>
        <dbReference type="EMBL" id="CBG39807.1"/>
    </source>
</evidence>
<dbReference type="HOGENOM" id="CLU_014340_1_2_7"/>
<feature type="domain" description="Glutamine amidotransferase" evidence="2">
    <location>
        <begin position="16"/>
        <end position="193"/>
    </location>
</feature>
<protein>
    <submittedName>
        <fullName evidence="3">Para-aminobenzoate synthase glutamine amidotransferase component II</fullName>
        <ecNumber evidence="3">4.1.3.-</ecNumber>
    </submittedName>
</protein>
<dbReference type="SUPFAM" id="SSF52317">
    <property type="entry name" value="Class I glutamine amidotransferase-like"/>
    <property type="match status" value="1"/>
</dbReference>
<dbReference type="PRINTS" id="PR00099">
    <property type="entry name" value="CPSGATASE"/>
</dbReference>
<dbReference type="PANTHER" id="PTHR43418">
    <property type="entry name" value="MULTIFUNCTIONAL TRYPTOPHAN BIOSYNTHESIS PROTEIN-RELATED"/>
    <property type="match status" value="1"/>
</dbReference>
<dbReference type="EMBL" id="FN555004">
    <property type="protein sequence ID" value="CBG39807.1"/>
    <property type="molecule type" value="Genomic_DNA"/>
</dbReference>
<dbReference type="GO" id="GO:0016740">
    <property type="term" value="F:transferase activity"/>
    <property type="evidence" value="ECO:0007669"/>
    <property type="project" value="UniProtKB-KW"/>
</dbReference>
<keyword evidence="1 3" id="KW-0315">Glutamine amidotransferase</keyword>
<dbReference type="CDD" id="cd01743">
    <property type="entry name" value="GATase1_Anthranilate_Synthase"/>
    <property type="match status" value="1"/>
</dbReference>
<dbReference type="InterPro" id="IPR029062">
    <property type="entry name" value="Class_I_gatase-like"/>
</dbReference>
<dbReference type="Gene3D" id="3.40.50.880">
    <property type="match status" value="1"/>
</dbReference>
<dbReference type="EC" id="4.1.3.-" evidence="3"/>
<dbReference type="PRINTS" id="PR00096">
    <property type="entry name" value="GATASE"/>
</dbReference>
<dbReference type="InterPro" id="IPR017926">
    <property type="entry name" value="GATASE"/>
</dbReference>
<dbReference type="GO" id="GO:0005829">
    <property type="term" value="C:cytosol"/>
    <property type="evidence" value="ECO:0007669"/>
    <property type="project" value="TreeGrafter"/>
</dbReference>
<dbReference type="NCBIfam" id="TIGR00566">
    <property type="entry name" value="trpG_papA"/>
    <property type="match status" value="1"/>
</dbReference>
<reference evidence="3 4" key="1">
    <citation type="journal article" date="2010" name="BMC Genomics">
        <title>Comparative genomics and proteomics of Helicobacter mustelae, an ulcerogenic and carcinogenic gastric pathogen.</title>
        <authorList>
            <person name="O'Toole P.W."/>
            <person name="Snelling W.J."/>
            <person name="Canchaya C."/>
            <person name="Forde B.M."/>
            <person name="Hardie K.R."/>
            <person name="Josenhans C."/>
            <person name="Graham R.L.J."/>
            <person name="McMullan G."/>
            <person name="Parkhill J."/>
            <person name="Belda E."/>
            <person name="Bentley S.D."/>
        </authorList>
    </citation>
    <scope>NUCLEOTIDE SEQUENCE [LARGE SCALE GENOMIC DNA]</scope>
    <source>
        <strain evidence="4">ATCC 43772 / LMG 18044 / NCTC 12198 / 12198</strain>
    </source>
</reference>
<sequence length="194" mass="22261">MSKFPLNFSRGNFMILLIDHYDSFTYNIVHYLKDFPLLVRHPQELDREEIHHYSHLILSPGPGHPKDCKVALEILECYHKSKKILGICLGHQIIAYYFGSKIAGLSAPMHGKISKISMHQGRLFTGIGEEFFVGRYHSLHVSDLKPPLRACAYSDDGILMALEHRDLPIFGLQFHPESILSDFGKEILRNFVMQ</sequence>
<accession>D3UH35</accession>
<organism evidence="3 4">
    <name type="scientific">Helicobacter mustelae (strain ATCC 43772 / CCUG 25715 / CIP 103759 / LMG 18044 / NCTC 12198 / R85-136P)</name>
    <name type="common">Campylobacter mustelae</name>
    <dbReference type="NCBI Taxonomy" id="679897"/>
    <lineage>
        <taxon>Bacteria</taxon>
        <taxon>Pseudomonadati</taxon>
        <taxon>Campylobacterota</taxon>
        <taxon>Epsilonproteobacteria</taxon>
        <taxon>Campylobacterales</taxon>
        <taxon>Helicobacteraceae</taxon>
        <taxon>Helicobacter</taxon>
    </lineage>
</organism>
<dbReference type="InterPro" id="IPR050472">
    <property type="entry name" value="Anth_synth/Amidotransfase"/>
</dbReference>
<dbReference type="InterPro" id="IPR006221">
    <property type="entry name" value="TrpG/PapA_dom"/>
</dbReference>
<dbReference type="GO" id="GO:0000162">
    <property type="term" value="P:L-tryptophan biosynthetic process"/>
    <property type="evidence" value="ECO:0007669"/>
    <property type="project" value="TreeGrafter"/>
</dbReference>
<dbReference type="GO" id="GO:0004049">
    <property type="term" value="F:anthranilate synthase activity"/>
    <property type="evidence" value="ECO:0007669"/>
    <property type="project" value="TreeGrafter"/>
</dbReference>
<dbReference type="Proteomes" id="UP000001522">
    <property type="component" value="Chromosome"/>
</dbReference>
<keyword evidence="3" id="KW-0808">Transferase</keyword>
<dbReference type="KEGG" id="hms:HMU05460"/>
<dbReference type="PANTHER" id="PTHR43418:SF4">
    <property type="entry name" value="MULTIFUNCTIONAL TRYPTOPHAN BIOSYNTHESIS PROTEIN"/>
    <property type="match status" value="1"/>
</dbReference>
<dbReference type="STRING" id="679897.HMU05460"/>
<proteinExistence type="predicted"/>
<dbReference type="MEROPS" id="C26.955"/>
<evidence type="ECO:0000313" key="4">
    <source>
        <dbReference type="Proteomes" id="UP000001522"/>
    </source>
</evidence>
<dbReference type="eggNOG" id="COG0512">
    <property type="taxonomic scope" value="Bacteria"/>
</dbReference>
<name>D3UH35_HELM1</name>
<evidence type="ECO:0000256" key="1">
    <source>
        <dbReference type="ARBA" id="ARBA00022962"/>
    </source>
</evidence>
<keyword evidence="3" id="KW-0456">Lyase</keyword>
<dbReference type="AlphaFoldDB" id="D3UH35"/>
<dbReference type="PRINTS" id="PR00097">
    <property type="entry name" value="ANTSNTHASEII"/>
</dbReference>
<dbReference type="PROSITE" id="PS51273">
    <property type="entry name" value="GATASE_TYPE_1"/>
    <property type="match status" value="1"/>
</dbReference>
<keyword evidence="4" id="KW-1185">Reference proteome</keyword>
<dbReference type="Pfam" id="PF00117">
    <property type="entry name" value="GATase"/>
    <property type="match status" value="1"/>
</dbReference>
<evidence type="ECO:0000259" key="2">
    <source>
        <dbReference type="Pfam" id="PF00117"/>
    </source>
</evidence>